<proteinExistence type="predicted"/>
<keyword evidence="3" id="KW-1185">Reference proteome</keyword>
<feature type="region of interest" description="Disordered" evidence="1">
    <location>
        <begin position="123"/>
        <end position="144"/>
    </location>
</feature>
<evidence type="ECO:0000313" key="3">
    <source>
        <dbReference type="Proteomes" id="UP001583280"/>
    </source>
</evidence>
<organism evidence="2 3">
    <name type="scientific">Ceratocystis pirilliformis</name>
    <dbReference type="NCBI Taxonomy" id="259994"/>
    <lineage>
        <taxon>Eukaryota</taxon>
        <taxon>Fungi</taxon>
        <taxon>Dikarya</taxon>
        <taxon>Ascomycota</taxon>
        <taxon>Pezizomycotina</taxon>
        <taxon>Sordariomycetes</taxon>
        <taxon>Hypocreomycetidae</taxon>
        <taxon>Microascales</taxon>
        <taxon>Ceratocystidaceae</taxon>
        <taxon>Ceratocystis</taxon>
    </lineage>
</organism>
<accession>A0ABR3YWM1</accession>
<gene>
    <name evidence="2" type="ORF">Cpir12675_004583</name>
</gene>
<comment type="caution">
    <text evidence="2">The sequence shown here is derived from an EMBL/GenBank/DDBJ whole genome shotgun (WGS) entry which is preliminary data.</text>
</comment>
<protein>
    <submittedName>
        <fullName evidence="2">Uncharacterized protein</fullName>
    </submittedName>
</protein>
<reference evidence="2 3" key="1">
    <citation type="journal article" date="2024" name="IMA Fungus">
        <title>IMA Genome - F19 : A genome assembly and annotation guide to empower mycologists, including annotated draft genome sequences of Ceratocystis pirilliformis, Diaporthe australafricana, Fusarium ophioides, Paecilomyces lecythidis, and Sporothrix stenoceras.</title>
        <authorList>
            <person name="Aylward J."/>
            <person name="Wilson A.M."/>
            <person name="Visagie C.M."/>
            <person name="Spraker J."/>
            <person name="Barnes I."/>
            <person name="Buitendag C."/>
            <person name="Ceriani C."/>
            <person name="Del Mar Angel L."/>
            <person name="du Plessis D."/>
            <person name="Fuchs T."/>
            <person name="Gasser K."/>
            <person name="Kramer D."/>
            <person name="Li W."/>
            <person name="Munsamy K."/>
            <person name="Piso A."/>
            <person name="Price J.L."/>
            <person name="Sonnekus B."/>
            <person name="Thomas C."/>
            <person name="van der Nest A."/>
            <person name="van Dijk A."/>
            <person name="van Heerden A."/>
            <person name="van Vuuren N."/>
            <person name="Yilmaz N."/>
            <person name="Duong T.A."/>
            <person name="van der Merwe N.A."/>
            <person name="Wingfield M.J."/>
            <person name="Wingfield B.D."/>
        </authorList>
    </citation>
    <scope>NUCLEOTIDE SEQUENCE [LARGE SCALE GENOMIC DNA]</scope>
    <source>
        <strain evidence="2 3">CMW 12675</strain>
    </source>
</reference>
<evidence type="ECO:0000256" key="1">
    <source>
        <dbReference type="SAM" id="MobiDB-lite"/>
    </source>
</evidence>
<sequence length="144" mass="15904">MAESSSGMLRCEERDPHCNSLQSFEYVFDPVGTRHLPGHHIIQIIATPGTLQCTCGENISDIPTYFLNLQINAAVGRLDNQLTSRTPCVLIRPCDTTSDCPLEHLNPMFDDRWPSLTMIPEAIGTQSNSEGSARTDPADFLDPD</sequence>
<dbReference type="EMBL" id="JAWDJO010000133">
    <property type="protein sequence ID" value="KAL1892297.1"/>
    <property type="molecule type" value="Genomic_DNA"/>
</dbReference>
<evidence type="ECO:0000313" key="2">
    <source>
        <dbReference type="EMBL" id="KAL1892297.1"/>
    </source>
</evidence>
<dbReference type="Proteomes" id="UP001583280">
    <property type="component" value="Unassembled WGS sequence"/>
</dbReference>
<name>A0ABR3YWM1_9PEZI</name>